<dbReference type="EMBL" id="BX294140">
    <property type="protein sequence ID" value="CAD73639.1"/>
    <property type="molecule type" value="Genomic_DNA"/>
</dbReference>
<sequence length="200" mass="22132">MSPQEAKILRGREYNAAKKSEKERASSGGKAKAKTGERPTVSAKGQNVPKQETGQRVSAELAEKHGVGEKTIRRDAVRAELHDAVQEADPKAAEKIASMPDKDVAEAMKPFRKCSYAITFDVLPASSKSRTVMRSRPVQAPLPGFSSLRNRHYSYLVDSIAGVGQRVQCNRNDQPHSSKCGDKVQRKIFRQLVAQLDQFR</sequence>
<dbReference type="STRING" id="243090.RB4203"/>
<dbReference type="InParanoid" id="Q7UT03"/>
<name>Q7UT03_RHOBA</name>
<keyword evidence="3" id="KW-1185">Reference proteome</keyword>
<evidence type="ECO:0000256" key="1">
    <source>
        <dbReference type="SAM" id="MobiDB-lite"/>
    </source>
</evidence>
<dbReference type="PATRIC" id="fig|243090.15.peg.1950"/>
<gene>
    <name evidence="2" type="ordered locus">RB4203</name>
</gene>
<protein>
    <submittedName>
        <fullName evidence="2">Uncharacterized protein</fullName>
    </submittedName>
</protein>
<evidence type="ECO:0000313" key="2">
    <source>
        <dbReference type="EMBL" id="CAD73639.1"/>
    </source>
</evidence>
<feature type="compositionally biased region" description="Basic and acidic residues" evidence="1">
    <location>
        <begin position="7"/>
        <end position="25"/>
    </location>
</feature>
<dbReference type="KEGG" id="rba:RB4203"/>
<proteinExistence type="predicted"/>
<dbReference type="EnsemblBacteria" id="CAD73639">
    <property type="protein sequence ID" value="CAD73639"/>
    <property type="gene ID" value="RB4203"/>
</dbReference>
<feature type="region of interest" description="Disordered" evidence="1">
    <location>
        <begin position="1"/>
        <end position="73"/>
    </location>
</feature>
<feature type="compositionally biased region" description="Basic and acidic residues" evidence="1">
    <location>
        <begin position="61"/>
        <end position="73"/>
    </location>
</feature>
<dbReference type="HOGENOM" id="CLU_1365304_0_0_0"/>
<evidence type="ECO:0000313" key="3">
    <source>
        <dbReference type="Proteomes" id="UP000001025"/>
    </source>
</evidence>
<organism evidence="2 3">
    <name type="scientific">Rhodopirellula baltica (strain DSM 10527 / NCIMB 13988 / SH1)</name>
    <dbReference type="NCBI Taxonomy" id="243090"/>
    <lineage>
        <taxon>Bacteria</taxon>
        <taxon>Pseudomonadati</taxon>
        <taxon>Planctomycetota</taxon>
        <taxon>Planctomycetia</taxon>
        <taxon>Pirellulales</taxon>
        <taxon>Pirellulaceae</taxon>
        <taxon>Rhodopirellula</taxon>
    </lineage>
</organism>
<dbReference type="Proteomes" id="UP000001025">
    <property type="component" value="Chromosome"/>
</dbReference>
<dbReference type="AlphaFoldDB" id="Q7UT03"/>
<feature type="compositionally biased region" description="Polar residues" evidence="1">
    <location>
        <begin position="43"/>
        <end position="56"/>
    </location>
</feature>
<accession>Q7UT03</accession>
<reference evidence="2 3" key="1">
    <citation type="journal article" date="2003" name="Proc. Natl. Acad. Sci. U.S.A.">
        <title>Complete genome sequence of the marine planctomycete Pirellula sp. strain 1.</title>
        <authorList>
            <person name="Gloeckner F.O."/>
            <person name="Kube M."/>
            <person name="Bauer M."/>
            <person name="Teeling H."/>
            <person name="Lombardot T."/>
            <person name="Ludwig W."/>
            <person name="Gade D."/>
            <person name="Beck A."/>
            <person name="Borzym K."/>
            <person name="Heitmann K."/>
            <person name="Rabus R."/>
            <person name="Schlesner H."/>
            <person name="Amann R."/>
            <person name="Reinhardt R."/>
        </authorList>
    </citation>
    <scope>NUCLEOTIDE SEQUENCE [LARGE SCALE GENOMIC DNA]</scope>
    <source>
        <strain evidence="3">DSM 10527 / NCIMB 13988 / SH1</strain>
    </source>
</reference>